<feature type="transmembrane region" description="Helical" evidence="5">
    <location>
        <begin position="64"/>
        <end position="85"/>
    </location>
</feature>
<keyword evidence="8" id="KW-1185">Reference proteome</keyword>
<gene>
    <name evidence="7" type="ORF">TCE0_034r11000</name>
</gene>
<dbReference type="PANTHER" id="PTHR23502:SF181">
    <property type="entry name" value="MAJOR FACILITATOR SUPERFAMILY (MFS) PROFILE DOMAIN-CONTAINING PROTEIN"/>
    <property type="match status" value="1"/>
</dbReference>
<evidence type="ECO:0000256" key="5">
    <source>
        <dbReference type="SAM" id="Phobius"/>
    </source>
</evidence>
<evidence type="ECO:0000313" key="8">
    <source>
        <dbReference type="Proteomes" id="UP000053095"/>
    </source>
</evidence>
<feature type="transmembrane region" description="Helical" evidence="5">
    <location>
        <begin position="91"/>
        <end position="110"/>
    </location>
</feature>
<dbReference type="InterPro" id="IPR036259">
    <property type="entry name" value="MFS_trans_sf"/>
</dbReference>
<dbReference type="EMBL" id="DF933830">
    <property type="protein sequence ID" value="GAM39445.1"/>
    <property type="molecule type" value="Genomic_DNA"/>
</dbReference>
<keyword evidence="2 5" id="KW-0812">Transmembrane</keyword>
<dbReference type="GO" id="GO:0022857">
    <property type="term" value="F:transmembrane transporter activity"/>
    <property type="evidence" value="ECO:0007669"/>
    <property type="project" value="InterPro"/>
</dbReference>
<feature type="transmembrane region" description="Helical" evidence="5">
    <location>
        <begin position="369"/>
        <end position="389"/>
    </location>
</feature>
<evidence type="ECO:0000256" key="3">
    <source>
        <dbReference type="ARBA" id="ARBA00022989"/>
    </source>
</evidence>
<dbReference type="Proteomes" id="UP000053095">
    <property type="component" value="Unassembled WGS sequence"/>
</dbReference>
<evidence type="ECO:0000313" key="7">
    <source>
        <dbReference type="EMBL" id="GAM39445.1"/>
    </source>
</evidence>
<dbReference type="InterPro" id="IPR020846">
    <property type="entry name" value="MFS_dom"/>
</dbReference>
<dbReference type="SUPFAM" id="SSF103473">
    <property type="entry name" value="MFS general substrate transporter"/>
    <property type="match status" value="1"/>
</dbReference>
<accession>A0A6V8HGM4</accession>
<feature type="transmembrane region" description="Helical" evidence="5">
    <location>
        <begin position="395"/>
        <end position="421"/>
    </location>
</feature>
<feature type="transmembrane region" description="Helical" evidence="5">
    <location>
        <begin position="180"/>
        <end position="202"/>
    </location>
</feature>
<dbReference type="PANTHER" id="PTHR23502">
    <property type="entry name" value="MAJOR FACILITATOR SUPERFAMILY"/>
    <property type="match status" value="1"/>
</dbReference>
<evidence type="ECO:0000256" key="2">
    <source>
        <dbReference type="ARBA" id="ARBA00022692"/>
    </source>
</evidence>
<protein>
    <submittedName>
        <fullName evidence="7">MFS transporter</fullName>
    </submittedName>
</protein>
<dbReference type="InterPro" id="IPR011701">
    <property type="entry name" value="MFS"/>
</dbReference>
<evidence type="ECO:0000256" key="4">
    <source>
        <dbReference type="ARBA" id="ARBA00023136"/>
    </source>
</evidence>
<keyword evidence="3 5" id="KW-1133">Transmembrane helix</keyword>
<evidence type="ECO:0000256" key="1">
    <source>
        <dbReference type="ARBA" id="ARBA00004141"/>
    </source>
</evidence>
<feature type="transmembrane region" description="Helical" evidence="5">
    <location>
        <begin position="325"/>
        <end position="348"/>
    </location>
</feature>
<keyword evidence="4 5" id="KW-0472">Membrane</keyword>
<reference evidence="8" key="1">
    <citation type="journal article" date="2015" name="Genome Announc.">
        <title>Draft genome sequence of Talaromyces cellulolyticus strain Y-94, a source of lignocellulosic biomass-degrading enzymes.</title>
        <authorList>
            <person name="Fujii T."/>
            <person name="Koike H."/>
            <person name="Sawayama S."/>
            <person name="Yano S."/>
            <person name="Inoue H."/>
        </authorList>
    </citation>
    <scope>NUCLEOTIDE SEQUENCE [LARGE SCALE GENOMIC DNA]</scope>
    <source>
        <strain evidence="8">Y-94</strain>
    </source>
</reference>
<dbReference type="AlphaFoldDB" id="A0A6V8HGM4"/>
<sequence length="493" mass="54409">MNYLHPTPTDYPRDPLRWPFWLRCTAVVVTSLANFVGNMAGAGISVAIPVLMQEFHKSQSDATQVLTFNFLFLGIGNIFWVPVAMKFGKRASMLCSMAMLAGMLAWAAAAQTFNSLVAARCLIGFAAAAGESIVPDIVADTSFTHQRGAMMAIYVVLISGGSAIGPLISGFMVSNTSDTWRSSVLLCFGMAILDLVLMFFFYPESNFDRPQESFDQSQMLQEFHRSAKIGNTQTEEFVEDSSSTSTTYTIRTPPMSEILRPVSYNSDLNFFLAMFEPLKLLAHPSVVWAIFAYGICLSPQVILIFTMSPLLETPPYLFNTSDVGLMQIAAIVGFILAFCGGGMLSDFINGIIVRRTASRFTVFRAEHRLISIIPGMLIGPTGCILLAFACGHQMHWSAIAVGFGLVSFGTVYTPNIAITYVTQRHQRDAAKCLVLINVFKNLVAFVFLYVAVDWVNKNGYVQVYMIMLMLNILVLGCALPLYYFGMRNQVEVL</sequence>
<feature type="transmembrane region" description="Helical" evidence="5">
    <location>
        <begin position="464"/>
        <end position="484"/>
    </location>
</feature>
<dbReference type="GO" id="GO:0005886">
    <property type="term" value="C:plasma membrane"/>
    <property type="evidence" value="ECO:0007669"/>
    <property type="project" value="TreeGrafter"/>
</dbReference>
<feature type="transmembrane region" description="Helical" evidence="5">
    <location>
        <begin position="433"/>
        <end position="452"/>
    </location>
</feature>
<feature type="transmembrane region" description="Helical" evidence="5">
    <location>
        <begin position="152"/>
        <end position="174"/>
    </location>
</feature>
<feature type="domain" description="Major facilitator superfamily (MFS) profile" evidence="6">
    <location>
        <begin position="26"/>
        <end position="493"/>
    </location>
</feature>
<comment type="caution">
    <text evidence="7">The sequence shown here is derived from an EMBL/GenBank/DDBJ whole genome shotgun (WGS) entry which is preliminary data.</text>
</comment>
<feature type="transmembrane region" description="Helical" evidence="5">
    <location>
        <begin position="286"/>
        <end position="305"/>
    </location>
</feature>
<feature type="transmembrane region" description="Helical" evidence="5">
    <location>
        <begin position="20"/>
        <end position="52"/>
    </location>
</feature>
<evidence type="ECO:0000259" key="6">
    <source>
        <dbReference type="PROSITE" id="PS50850"/>
    </source>
</evidence>
<dbReference type="PROSITE" id="PS50850">
    <property type="entry name" value="MFS"/>
    <property type="match status" value="1"/>
</dbReference>
<dbReference type="Pfam" id="PF07690">
    <property type="entry name" value="MFS_1"/>
    <property type="match status" value="1"/>
</dbReference>
<comment type="subcellular location">
    <subcellularLocation>
        <location evidence="1">Membrane</location>
        <topology evidence="1">Multi-pass membrane protein</topology>
    </subcellularLocation>
</comment>
<organism evidence="7 8">
    <name type="scientific">Talaromyces pinophilus</name>
    <name type="common">Penicillium pinophilum</name>
    <dbReference type="NCBI Taxonomy" id="128442"/>
    <lineage>
        <taxon>Eukaryota</taxon>
        <taxon>Fungi</taxon>
        <taxon>Dikarya</taxon>
        <taxon>Ascomycota</taxon>
        <taxon>Pezizomycotina</taxon>
        <taxon>Eurotiomycetes</taxon>
        <taxon>Eurotiomycetidae</taxon>
        <taxon>Eurotiales</taxon>
        <taxon>Trichocomaceae</taxon>
        <taxon>Talaromyces</taxon>
        <taxon>Talaromyces sect. Talaromyces</taxon>
    </lineage>
</organism>
<proteinExistence type="predicted"/>
<name>A0A6V8HGM4_TALPI</name>
<dbReference type="Gene3D" id="1.20.1250.20">
    <property type="entry name" value="MFS general substrate transporter like domains"/>
    <property type="match status" value="1"/>
</dbReference>